<sequence>MSPASSTVQERASTRSMTRARRQNSQTQRHPCPSEAEGRHYAPPGFQRRRTSREKKVSGESSESCPTIFTVGHGTRTVAALVHVLQSAGVAKLVDVRSFPRSRANPQFNRDSLVCSAELRAANVDYVWLGDALGGRRGSVQPRVEQHTAIRVAAFRHFAGYMSTLAFLEGLRELRSLAEESRDRGNGRVAIMCSETVWWRCHRRMIADVLVVKGCKVEHLGIRGGGSVNHRLWDIARVGDDGYLVYDGCRVWTAPECGRSAFRNGKSVDGSVYFTKLRGAFQRISWLQLKHGFNTR</sequence>
<dbReference type="PANTHER" id="PTHR39337:SF1">
    <property type="entry name" value="BLR5642 PROTEIN"/>
    <property type="match status" value="1"/>
</dbReference>
<evidence type="ECO:0000313" key="2">
    <source>
        <dbReference type="EMBL" id="KID67729.1"/>
    </source>
</evidence>
<dbReference type="Proteomes" id="UP000031186">
    <property type="component" value="Unassembled WGS sequence"/>
</dbReference>
<gene>
    <name evidence="2" type="ORF">MAN_04487</name>
</gene>
<protein>
    <submittedName>
        <fullName evidence="2">HhH-GPD protein</fullName>
    </submittedName>
</protein>
<proteinExistence type="predicted"/>
<feature type="non-terminal residue" evidence="2">
    <location>
        <position position="1"/>
    </location>
</feature>
<dbReference type="AlphaFoldDB" id="A0A0B4GHE6"/>
<keyword evidence="3" id="KW-1185">Reference proteome</keyword>
<reference evidence="2 3" key="1">
    <citation type="journal article" date="2014" name="Proc. Natl. Acad. Sci. U.S.A.">
        <title>Trajectory and genomic determinants of fungal-pathogen speciation and host adaptation.</title>
        <authorList>
            <person name="Hu X."/>
            <person name="Xiao G."/>
            <person name="Zheng P."/>
            <person name="Shang Y."/>
            <person name="Su Y."/>
            <person name="Zhang X."/>
            <person name="Liu X."/>
            <person name="Zhan S."/>
            <person name="St Leger R.J."/>
            <person name="Wang C."/>
        </authorList>
    </citation>
    <scope>NUCLEOTIDE SEQUENCE [LARGE SCALE GENOMIC DNA]</scope>
    <source>
        <strain evidence="2 3">ARSEF 549</strain>
    </source>
</reference>
<dbReference type="VEuPathDB" id="FungiDB:MAN_04487"/>
<evidence type="ECO:0000313" key="3">
    <source>
        <dbReference type="Proteomes" id="UP000031186"/>
    </source>
</evidence>
<dbReference type="EMBL" id="AZNF01000004">
    <property type="protein sequence ID" value="KID67729.1"/>
    <property type="molecule type" value="Genomic_DNA"/>
</dbReference>
<dbReference type="Pfam" id="PF04343">
    <property type="entry name" value="DUF488"/>
    <property type="match status" value="1"/>
</dbReference>
<organism evidence="2 3">
    <name type="scientific">Metarhizium anisopliae (strain ARSEF 549)</name>
    <dbReference type="NCBI Taxonomy" id="3151832"/>
    <lineage>
        <taxon>Eukaryota</taxon>
        <taxon>Fungi</taxon>
        <taxon>Dikarya</taxon>
        <taxon>Ascomycota</taxon>
        <taxon>Pezizomycotina</taxon>
        <taxon>Sordariomycetes</taxon>
        <taxon>Hypocreomycetidae</taxon>
        <taxon>Hypocreales</taxon>
        <taxon>Clavicipitaceae</taxon>
        <taxon>Metarhizium</taxon>
    </lineage>
</organism>
<accession>A0A0B4GHE6</accession>
<dbReference type="PANTHER" id="PTHR39337">
    <property type="entry name" value="BLR5642 PROTEIN"/>
    <property type="match status" value="1"/>
</dbReference>
<dbReference type="HOGENOM" id="CLU_077467_0_0_1"/>
<name>A0A0B4GHE6_METAF</name>
<dbReference type="OrthoDB" id="5236310at2759"/>
<evidence type="ECO:0000256" key="1">
    <source>
        <dbReference type="SAM" id="MobiDB-lite"/>
    </source>
</evidence>
<dbReference type="InterPro" id="IPR007438">
    <property type="entry name" value="DUF488"/>
</dbReference>
<comment type="caution">
    <text evidence="2">The sequence shown here is derived from an EMBL/GenBank/DDBJ whole genome shotgun (WGS) entry which is preliminary data.</text>
</comment>
<feature type="compositionally biased region" description="Polar residues" evidence="1">
    <location>
        <begin position="1"/>
        <end position="10"/>
    </location>
</feature>
<feature type="region of interest" description="Disordered" evidence="1">
    <location>
        <begin position="1"/>
        <end position="66"/>
    </location>
</feature>